<keyword evidence="1" id="KW-0472">Membrane</keyword>
<protein>
    <recommendedName>
        <fullName evidence="4">4-amino-4-deoxy-L-arabinose transferase-like glycosyltransferase</fullName>
    </recommendedName>
</protein>
<feature type="transmembrane region" description="Helical" evidence="1">
    <location>
        <begin position="460"/>
        <end position="480"/>
    </location>
</feature>
<dbReference type="Proteomes" id="UP001055025">
    <property type="component" value="Unassembled WGS sequence"/>
</dbReference>
<reference evidence="2" key="1">
    <citation type="journal article" date="2022" name="Int. J. Syst. Evol. Microbiol.">
        <title>Granulimonas faecalis gen. nov., sp. nov., and Leptogranulimonas caecicola gen. nov., sp. nov., novel lactate-producing Atopobiaceae bacteria isolated from mouse intestines, and an emended description of the family Atopobiaceae.</title>
        <authorList>
            <person name="Morinaga K."/>
            <person name="Kusada H."/>
            <person name="Sakamoto S."/>
            <person name="Murakami T."/>
            <person name="Toyoda A."/>
            <person name="Mori H."/>
            <person name="Meng X.Y."/>
            <person name="Takashino M."/>
            <person name="Murotomi K."/>
            <person name="Tamaki H."/>
        </authorList>
    </citation>
    <scope>NUCLEOTIDE SEQUENCE</scope>
    <source>
        <strain evidence="2">OPF53</strain>
    </source>
</reference>
<proteinExistence type="predicted"/>
<evidence type="ECO:0000313" key="2">
    <source>
        <dbReference type="EMBL" id="GJM55710.1"/>
    </source>
</evidence>
<feature type="transmembrane region" description="Helical" evidence="1">
    <location>
        <begin position="99"/>
        <end position="120"/>
    </location>
</feature>
<feature type="transmembrane region" description="Helical" evidence="1">
    <location>
        <begin position="399"/>
        <end position="416"/>
    </location>
</feature>
<dbReference type="Pfam" id="PF20176">
    <property type="entry name" value="DUF6541"/>
    <property type="match status" value="1"/>
</dbReference>
<feature type="transmembrane region" description="Helical" evidence="1">
    <location>
        <begin position="229"/>
        <end position="246"/>
    </location>
</feature>
<feature type="transmembrane region" description="Helical" evidence="1">
    <location>
        <begin position="349"/>
        <end position="367"/>
    </location>
</feature>
<organism evidence="2 3">
    <name type="scientific">Granulimonas faecalis</name>
    <dbReference type="NCBI Taxonomy" id="2894155"/>
    <lineage>
        <taxon>Bacteria</taxon>
        <taxon>Bacillati</taxon>
        <taxon>Actinomycetota</taxon>
        <taxon>Coriobacteriia</taxon>
        <taxon>Coriobacteriales</taxon>
        <taxon>Kribbibacteriaceae</taxon>
        <taxon>Granulimonas</taxon>
    </lineage>
</organism>
<evidence type="ECO:0008006" key="4">
    <source>
        <dbReference type="Google" id="ProtNLM"/>
    </source>
</evidence>
<keyword evidence="1" id="KW-0812">Transmembrane</keyword>
<feature type="transmembrane region" description="Helical" evidence="1">
    <location>
        <begin position="35"/>
        <end position="55"/>
    </location>
</feature>
<gene>
    <name evidence="2" type="ORF">ATOP_13650</name>
</gene>
<evidence type="ECO:0000256" key="1">
    <source>
        <dbReference type="SAM" id="Phobius"/>
    </source>
</evidence>
<feature type="transmembrane region" description="Helical" evidence="1">
    <location>
        <begin position="423"/>
        <end position="440"/>
    </location>
</feature>
<dbReference type="EMBL" id="BQKC01000001">
    <property type="protein sequence ID" value="GJM55710.1"/>
    <property type="molecule type" value="Genomic_DNA"/>
</dbReference>
<keyword evidence="3" id="KW-1185">Reference proteome</keyword>
<dbReference type="AlphaFoldDB" id="A0AAV5B6V2"/>
<sequence>MICVLKVCLVEAVVVYGLGFLALAPLLGCRLKTLLLAPLGSYGLLAALGTVYGLLSVPGNPVTMVFVPAALLGVLLAARCARGLEDTRPSLRRPEGRDLAPWIIAALYGACGLVVTWRVLFAPMAGAYDLIQGYDGVYHVNLVHAMAASGDLSSVSQGIYRAAGEGTVLQGAPSFYPAAWHVVATLAMELVGTDVVAATNGSILFVCGLVLPLSTLVFFERLYGRRPRLLAMGCLVPVMFAAFPVSCVVGGTWYPVVLSMALLPAAVAVAMAFVDDLTGAETATDGTRRADSRFLAGRGTGLGTLSVLLAIAFVTLALSQTSAVFALGVFGVSYACFSLFQAARRREAAVVAACAVVLWAVCYKLPFLQSLVHYQWDAFASPEQAMANLLLLSPSAADVAQPLLGAAVALGLVVCLAERRFRWLVAPYAIFAAGYVATASSEGLLKHLLSGFWYTEPLRMGALVVVASMAVVPVFLDRAWSVLVGRREFGCVARWASSLALAGLFSAMVLAPAVAVYGAGDHVGAFGYWEDRVARATVQNLDRVLPADERAFAARVKAEVGDAVVLNVPDDGSCLLYGLDDLDVLWKRDSDAHPELREHLDRYAADPEVQRAVAETGAHYVLQLDQGNLDGAGMYHTYRHDNWAGIDAVGPTTPGFTEVLSEGDMRLYRIEALG</sequence>
<feature type="transmembrane region" description="Helical" evidence="1">
    <location>
        <begin position="195"/>
        <end position="217"/>
    </location>
</feature>
<comment type="caution">
    <text evidence="2">The sequence shown here is derived from an EMBL/GenBank/DDBJ whole genome shotgun (WGS) entry which is preliminary data.</text>
</comment>
<feature type="transmembrane region" description="Helical" evidence="1">
    <location>
        <begin position="324"/>
        <end position="342"/>
    </location>
</feature>
<dbReference type="InterPro" id="IPR046671">
    <property type="entry name" value="DUF6541"/>
</dbReference>
<keyword evidence="1" id="KW-1133">Transmembrane helix</keyword>
<feature type="transmembrane region" description="Helical" evidence="1">
    <location>
        <begin position="295"/>
        <end position="318"/>
    </location>
</feature>
<feature type="transmembrane region" description="Helical" evidence="1">
    <location>
        <begin position="12"/>
        <end position="28"/>
    </location>
</feature>
<accession>A0AAV5B6V2</accession>
<feature type="transmembrane region" description="Helical" evidence="1">
    <location>
        <begin position="492"/>
        <end position="517"/>
    </location>
</feature>
<evidence type="ECO:0000313" key="3">
    <source>
        <dbReference type="Proteomes" id="UP001055025"/>
    </source>
</evidence>
<name>A0AAV5B6V2_9ACTN</name>
<feature type="transmembrane region" description="Helical" evidence="1">
    <location>
        <begin position="252"/>
        <end position="274"/>
    </location>
</feature>